<feature type="domain" description="Beta-ketoacyl-[acyl-carrier-protein] synthase III N-terminal" evidence="16">
    <location>
        <begin position="105"/>
        <end position="181"/>
    </location>
</feature>
<evidence type="ECO:0000256" key="13">
    <source>
        <dbReference type="ARBA" id="ARBA00052985"/>
    </source>
</evidence>
<dbReference type="Proteomes" id="UP001300871">
    <property type="component" value="Unassembled WGS sequence"/>
</dbReference>
<comment type="caution">
    <text evidence="17">The sequence shown here is derived from an EMBL/GenBank/DDBJ whole genome shotgun (WGS) entry which is preliminary data.</text>
</comment>
<dbReference type="GO" id="GO:0006633">
    <property type="term" value="P:fatty acid biosynthetic process"/>
    <property type="evidence" value="ECO:0007669"/>
    <property type="project" value="UniProtKB-UniRule"/>
</dbReference>
<evidence type="ECO:0000256" key="12">
    <source>
        <dbReference type="ARBA" id="ARBA00052467"/>
    </source>
</evidence>
<evidence type="ECO:0000256" key="14">
    <source>
        <dbReference type="HAMAP-Rule" id="MF_01815"/>
    </source>
</evidence>
<dbReference type="GO" id="GO:0004315">
    <property type="term" value="F:3-oxoacyl-[acyl-carrier-protein] synthase activity"/>
    <property type="evidence" value="ECO:0007669"/>
    <property type="project" value="InterPro"/>
</dbReference>
<evidence type="ECO:0000259" key="16">
    <source>
        <dbReference type="Pfam" id="PF08545"/>
    </source>
</evidence>
<protein>
    <recommendedName>
        <fullName evidence="14">Beta-ketoacyl-[acyl-carrier-protein] synthase III</fullName>
        <shortName evidence="14">Beta-ketoacyl-ACP synthase III</shortName>
        <shortName evidence="14">KAS III</shortName>
        <ecNumber evidence="14">2.3.1.180</ecNumber>
    </recommendedName>
    <alternativeName>
        <fullName evidence="14">3-oxoacyl-[acyl-carrier-protein] synthase 3</fullName>
    </alternativeName>
    <alternativeName>
        <fullName evidence="14">3-oxoacyl-[acyl-carrier-protein] synthase III</fullName>
    </alternativeName>
</protein>
<keyword evidence="8 14" id="KW-0511">Multifunctional enzyme</keyword>
<dbReference type="InterPro" id="IPR013751">
    <property type="entry name" value="ACP_syn_III_N"/>
</dbReference>
<evidence type="ECO:0000313" key="18">
    <source>
        <dbReference type="EMBL" id="MDB2002685.1"/>
    </source>
</evidence>
<comment type="catalytic activity">
    <reaction evidence="13">
        <text>3-methylbutanoyl-CoA + malonyl-[ACP] + H(+) = 5-methyl-3-oxohexanoyl-[ACP] + CO2 + CoA</text>
        <dbReference type="Rhea" id="RHEA:42272"/>
        <dbReference type="Rhea" id="RHEA-COMP:9623"/>
        <dbReference type="Rhea" id="RHEA-COMP:9941"/>
        <dbReference type="ChEBI" id="CHEBI:15378"/>
        <dbReference type="ChEBI" id="CHEBI:16526"/>
        <dbReference type="ChEBI" id="CHEBI:57287"/>
        <dbReference type="ChEBI" id="CHEBI:57345"/>
        <dbReference type="ChEBI" id="CHEBI:78449"/>
        <dbReference type="ChEBI" id="CHEBI:78822"/>
        <dbReference type="EC" id="2.3.1.300"/>
    </reaction>
    <physiologicalReaction direction="left-to-right" evidence="13">
        <dbReference type="Rhea" id="RHEA:42273"/>
    </physiologicalReaction>
</comment>
<evidence type="ECO:0000256" key="10">
    <source>
        <dbReference type="ARBA" id="ARBA00051096"/>
    </source>
</evidence>
<reference evidence="18" key="2">
    <citation type="submission" date="2023-01" db="EMBL/GenBank/DDBJ databases">
        <title>Human gut microbiome strain richness.</title>
        <authorList>
            <person name="Chen-Liaw A."/>
        </authorList>
    </citation>
    <scope>NUCLEOTIDE SEQUENCE</scope>
    <source>
        <strain evidence="18">B1_m1001713B170214d0_201011</strain>
    </source>
</reference>
<dbReference type="NCBIfam" id="TIGR00747">
    <property type="entry name" value="fabH"/>
    <property type="match status" value="1"/>
</dbReference>
<keyword evidence="6 14" id="KW-0443">Lipid metabolism</keyword>
<dbReference type="FunFam" id="3.40.47.10:FF:000004">
    <property type="entry name" value="3-oxoacyl-[acyl-carrier-protein] synthase 3"/>
    <property type="match status" value="1"/>
</dbReference>
<comment type="catalytic activity">
    <reaction evidence="11">
        <text>(2S)-2-methylbutanoyl-CoA + malonyl-[ACP] + H(+) = (4S)-4-methyl-3-oxohexanoyl-[ACP] + CO2 + CoA</text>
        <dbReference type="Rhea" id="RHEA:42276"/>
        <dbReference type="Rhea" id="RHEA-COMP:9623"/>
        <dbReference type="Rhea" id="RHEA-COMP:17148"/>
        <dbReference type="ChEBI" id="CHEBI:15378"/>
        <dbReference type="ChEBI" id="CHEBI:16526"/>
        <dbReference type="ChEBI" id="CHEBI:57287"/>
        <dbReference type="ChEBI" id="CHEBI:78449"/>
        <dbReference type="ChEBI" id="CHEBI:88166"/>
        <dbReference type="ChEBI" id="CHEBI:167462"/>
        <dbReference type="EC" id="2.3.1.300"/>
    </reaction>
    <physiologicalReaction direction="left-to-right" evidence="11">
        <dbReference type="Rhea" id="RHEA:42277"/>
    </physiologicalReaction>
</comment>
<keyword evidence="14" id="KW-0963">Cytoplasm</keyword>
<feature type="active site" evidence="14">
    <location>
        <position position="277"/>
    </location>
</feature>
<dbReference type="GO" id="GO:0005737">
    <property type="term" value="C:cytoplasm"/>
    <property type="evidence" value="ECO:0007669"/>
    <property type="project" value="UniProtKB-SubCell"/>
</dbReference>
<evidence type="ECO:0000313" key="19">
    <source>
        <dbReference type="Proteomes" id="UP001203136"/>
    </source>
</evidence>
<evidence type="ECO:0000313" key="17">
    <source>
        <dbReference type="EMBL" id="MCK0088618.1"/>
    </source>
</evidence>
<feature type="region of interest" description="ACP-binding" evidence="14">
    <location>
        <begin position="248"/>
        <end position="252"/>
    </location>
</feature>
<evidence type="ECO:0000256" key="2">
    <source>
        <dbReference type="ARBA" id="ARBA00008642"/>
    </source>
</evidence>
<dbReference type="EC" id="2.3.1.180" evidence="14"/>
<keyword evidence="3 14" id="KW-0444">Lipid biosynthesis</keyword>
<dbReference type="Pfam" id="PF08545">
    <property type="entry name" value="ACP_syn_III"/>
    <property type="match status" value="1"/>
</dbReference>
<dbReference type="InterPro" id="IPR016039">
    <property type="entry name" value="Thiolase-like"/>
</dbReference>
<dbReference type="InterPro" id="IPR013747">
    <property type="entry name" value="ACP_syn_III_C"/>
</dbReference>
<evidence type="ECO:0000256" key="3">
    <source>
        <dbReference type="ARBA" id="ARBA00022516"/>
    </source>
</evidence>
<feature type="active site" evidence="14">
    <location>
        <position position="111"/>
    </location>
</feature>
<gene>
    <name evidence="14" type="primary">fabH</name>
    <name evidence="17" type="ORF">K5I21_22700</name>
    <name evidence="18" type="ORF">PM006_20995</name>
</gene>
<evidence type="ECO:0000256" key="6">
    <source>
        <dbReference type="ARBA" id="ARBA00023098"/>
    </source>
</evidence>
<dbReference type="CDD" id="cd00830">
    <property type="entry name" value="KAS_III"/>
    <property type="match status" value="1"/>
</dbReference>
<proteinExistence type="inferred from homology"/>
<evidence type="ECO:0000256" key="11">
    <source>
        <dbReference type="ARBA" id="ARBA00052407"/>
    </source>
</evidence>
<feature type="domain" description="Beta-ketoacyl-[acyl-carrier-protein] synthase III C-terminal" evidence="15">
    <location>
        <begin position="231"/>
        <end position="320"/>
    </location>
</feature>
<dbReference type="Gene3D" id="3.40.47.10">
    <property type="match status" value="1"/>
</dbReference>
<comment type="subcellular location">
    <subcellularLocation>
        <location evidence="14">Cytoplasm</location>
    </subcellularLocation>
</comment>
<dbReference type="Proteomes" id="UP001203136">
    <property type="component" value="Unassembled WGS sequence"/>
</dbReference>
<dbReference type="EMBL" id="JAINVB010000001">
    <property type="protein sequence ID" value="MCK0088618.1"/>
    <property type="molecule type" value="Genomic_DNA"/>
</dbReference>
<feature type="active site" evidence="14">
    <location>
        <position position="247"/>
    </location>
</feature>
<dbReference type="AlphaFoldDB" id="A0AAW5F9P3"/>
<evidence type="ECO:0000259" key="15">
    <source>
        <dbReference type="Pfam" id="PF08541"/>
    </source>
</evidence>
<keyword evidence="9 14" id="KW-0012">Acyltransferase</keyword>
<dbReference type="InterPro" id="IPR004655">
    <property type="entry name" value="FabH"/>
</dbReference>
<comment type="catalytic activity">
    <reaction evidence="10">
        <text>malonyl-[ACP] + acetyl-CoA + H(+) = 3-oxobutanoyl-[ACP] + CO2 + CoA</text>
        <dbReference type="Rhea" id="RHEA:12080"/>
        <dbReference type="Rhea" id="RHEA-COMP:9623"/>
        <dbReference type="Rhea" id="RHEA-COMP:9625"/>
        <dbReference type="ChEBI" id="CHEBI:15378"/>
        <dbReference type="ChEBI" id="CHEBI:16526"/>
        <dbReference type="ChEBI" id="CHEBI:57287"/>
        <dbReference type="ChEBI" id="CHEBI:57288"/>
        <dbReference type="ChEBI" id="CHEBI:78449"/>
        <dbReference type="ChEBI" id="CHEBI:78450"/>
        <dbReference type="EC" id="2.3.1.180"/>
    </reaction>
    <physiologicalReaction direction="left-to-right" evidence="10">
        <dbReference type="Rhea" id="RHEA:12081"/>
    </physiologicalReaction>
</comment>
<dbReference type="GO" id="GO:0033818">
    <property type="term" value="F:beta-ketoacyl-acyl-carrier-protein synthase III activity"/>
    <property type="evidence" value="ECO:0007669"/>
    <property type="project" value="UniProtKB-UniRule"/>
</dbReference>
<comment type="catalytic activity">
    <reaction evidence="12">
        <text>2-methylpropanoyl-CoA + malonyl-[ACP] + H(+) = 4-methyl-3-oxopentanoyl-[ACP] + CO2 + CoA</text>
        <dbReference type="Rhea" id="RHEA:42268"/>
        <dbReference type="Rhea" id="RHEA-COMP:9623"/>
        <dbReference type="Rhea" id="RHEA-COMP:9940"/>
        <dbReference type="ChEBI" id="CHEBI:15378"/>
        <dbReference type="ChEBI" id="CHEBI:16526"/>
        <dbReference type="ChEBI" id="CHEBI:57287"/>
        <dbReference type="ChEBI" id="CHEBI:57338"/>
        <dbReference type="ChEBI" id="CHEBI:78449"/>
        <dbReference type="ChEBI" id="CHEBI:78820"/>
        <dbReference type="EC" id="2.3.1.300"/>
    </reaction>
    <physiologicalReaction direction="left-to-right" evidence="12">
        <dbReference type="Rhea" id="RHEA:42269"/>
    </physiologicalReaction>
</comment>
<dbReference type="EMBL" id="JAQLGM010000085">
    <property type="protein sequence ID" value="MDB2002685.1"/>
    <property type="molecule type" value="Genomic_DNA"/>
</dbReference>
<evidence type="ECO:0000256" key="5">
    <source>
        <dbReference type="ARBA" id="ARBA00022832"/>
    </source>
</evidence>
<keyword evidence="4 14" id="KW-0808">Transferase</keyword>
<evidence type="ECO:0000256" key="4">
    <source>
        <dbReference type="ARBA" id="ARBA00022679"/>
    </source>
</evidence>
<keyword evidence="7 14" id="KW-0275">Fatty acid biosynthesis</keyword>
<evidence type="ECO:0000256" key="9">
    <source>
        <dbReference type="ARBA" id="ARBA00023315"/>
    </source>
</evidence>
<dbReference type="RefSeq" id="WP_003498436.1">
    <property type="nucleotide sequence ID" value="NZ_BAABZD010000005.1"/>
</dbReference>
<dbReference type="SUPFAM" id="SSF53901">
    <property type="entry name" value="Thiolase-like"/>
    <property type="match status" value="1"/>
</dbReference>
<organism evidence="17 19">
    <name type="scientific">Clostridium symbiosum</name>
    <name type="common">Bacteroides symbiosus</name>
    <dbReference type="NCBI Taxonomy" id="1512"/>
    <lineage>
        <taxon>Bacteria</taxon>
        <taxon>Bacillati</taxon>
        <taxon>Bacillota</taxon>
        <taxon>Clostridia</taxon>
        <taxon>Lachnospirales</taxon>
        <taxon>Lachnospiraceae</taxon>
        <taxon>Otoolea</taxon>
    </lineage>
</organism>
<name>A0AAW5F9P3_CLOSY</name>
<reference evidence="17" key="1">
    <citation type="journal article" date="2022" name="Cell Host Microbe">
        <title>Colonization of the live biotherapeutic product VE303 and modulation of the microbiota and metabolites in healthy volunteers.</title>
        <authorList>
            <person name="Dsouza M."/>
            <person name="Menon R."/>
            <person name="Crossette E."/>
            <person name="Bhattarai S.K."/>
            <person name="Schneider J."/>
            <person name="Kim Y.G."/>
            <person name="Reddy S."/>
            <person name="Caballero S."/>
            <person name="Felix C."/>
            <person name="Cornacchione L."/>
            <person name="Hendrickson J."/>
            <person name="Watson A.R."/>
            <person name="Minot S.S."/>
            <person name="Greenfield N."/>
            <person name="Schopf L."/>
            <person name="Szabady R."/>
            <person name="Patarroyo J."/>
            <person name="Smith W."/>
            <person name="Harrison P."/>
            <person name="Kuijper E.J."/>
            <person name="Kelly C.P."/>
            <person name="Olle B."/>
            <person name="Bobilev D."/>
            <person name="Silber J.L."/>
            <person name="Bucci V."/>
            <person name="Roberts B."/>
            <person name="Faith J."/>
            <person name="Norman J.M."/>
        </authorList>
    </citation>
    <scope>NUCLEOTIDE SEQUENCE</scope>
    <source>
        <strain evidence="17">VE303-04</strain>
    </source>
</reference>
<comment type="subunit">
    <text evidence="14">Homodimer.</text>
</comment>
<sequence length="320" mass="34782">MTSRIIGIGSYLPENIVTNTDLTEFIDTSDEWIRERSGICARRISTEEGTSALAVKAAKRAIEDAGIAPEEIEIIVLATSSPDRAFPSAATDVQAAVGALNAVAFDITAACSGFIYGMHIVQGFIKSGIYKTGLVIGAETLGKVLDWTDRGTCFLFGDGAGAAVVRADERGLIDTLVGSDGRKGWVLDCQARSLGNCLTKTKPELGFMQMDGQEVFKFAVRKVPEITKKIMEDNGVSQEDIRYFVLHQANYRILEAVSRRLNIPMEKIPVNLDQYGNTSAASIPVLLDEMHRDGRLERGDRIVLSGFGAGLTWGAMLLEW</sequence>
<comment type="similarity">
    <text evidence="2 14">Belongs to the thiolase-like superfamily. FabH family.</text>
</comment>
<dbReference type="PANTHER" id="PTHR43091">
    <property type="entry name" value="3-OXOACYL-[ACYL-CARRIER-PROTEIN] SYNTHASE"/>
    <property type="match status" value="1"/>
</dbReference>
<comment type="function">
    <text evidence="14">Catalyzes the condensation reaction of fatty acid synthesis by the addition to an acyl acceptor of two carbons from malonyl-ACP. Catalyzes the first condensation reaction which initiates fatty acid synthesis and may therefore play a role in governing the total rate of fatty acid production. Possesses both acetoacetyl-ACP synthase and acetyl transacylase activities. Its substrate specificity determines the biosynthesis of branched-chain and/or straight-chain of fatty acids.</text>
</comment>
<dbReference type="GeneID" id="57968383"/>
<dbReference type="NCBIfam" id="NF006829">
    <property type="entry name" value="PRK09352.1"/>
    <property type="match status" value="1"/>
</dbReference>
<dbReference type="Pfam" id="PF08541">
    <property type="entry name" value="ACP_syn_III_C"/>
    <property type="match status" value="1"/>
</dbReference>
<keyword evidence="5 14" id="KW-0276">Fatty acid metabolism</keyword>
<evidence type="ECO:0000256" key="8">
    <source>
        <dbReference type="ARBA" id="ARBA00023268"/>
    </source>
</evidence>
<accession>A0AAW5F9P3</accession>
<comment type="pathway">
    <text evidence="1 14">Lipid metabolism; fatty acid biosynthesis.</text>
</comment>
<dbReference type="HAMAP" id="MF_01815">
    <property type="entry name" value="FabH"/>
    <property type="match status" value="1"/>
</dbReference>
<comment type="domain">
    <text evidence="14">The last Arg residue of the ACP-binding site is essential for the weak association between ACP/AcpP and FabH.</text>
</comment>
<evidence type="ECO:0000256" key="1">
    <source>
        <dbReference type="ARBA" id="ARBA00005194"/>
    </source>
</evidence>
<dbReference type="PANTHER" id="PTHR43091:SF1">
    <property type="entry name" value="BETA-KETOACYL-[ACYL-CARRIER-PROTEIN] SYNTHASE III, CHLOROPLASTIC"/>
    <property type="match status" value="1"/>
</dbReference>
<evidence type="ECO:0000256" key="7">
    <source>
        <dbReference type="ARBA" id="ARBA00023160"/>
    </source>
</evidence>